<dbReference type="PANTHER" id="PTHR28165:SF1">
    <property type="entry name" value="NON-CLASSICAL EXPORT PROTEIN 2-RELATED"/>
    <property type="match status" value="1"/>
</dbReference>
<organism evidence="3 4">
    <name type="scientific">Niveomyces insectorum RCEF 264</name>
    <dbReference type="NCBI Taxonomy" id="1081102"/>
    <lineage>
        <taxon>Eukaryota</taxon>
        <taxon>Fungi</taxon>
        <taxon>Dikarya</taxon>
        <taxon>Ascomycota</taxon>
        <taxon>Pezizomycotina</taxon>
        <taxon>Sordariomycetes</taxon>
        <taxon>Hypocreomycetidae</taxon>
        <taxon>Hypocreales</taxon>
        <taxon>Cordycipitaceae</taxon>
        <taxon>Niveomyces</taxon>
    </lineage>
</organism>
<feature type="transmembrane region" description="Helical" evidence="2">
    <location>
        <begin position="20"/>
        <end position="38"/>
    </location>
</feature>
<feature type="compositionally biased region" description="Gly residues" evidence="1">
    <location>
        <begin position="303"/>
        <end position="312"/>
    </location>
</feature>
<feature type="transmembrane region" description="Helical" evidence="2">
    <location>
        <begin position="76"/>
        <end position="96"/>
    </location>
</feature>
<comment type="caution">
    <text evidence="3">The sequence shown here is derived from an EMBL/GenBank/DDBJ whole genome shotgun (WGS) entry which is preliminary data.</text>
</comment>
<keyword evidence="2" id="KW-0472">Membrane</keyword>
<keyword evidence="4" id="KW-1185">Reference proteome</keyword>
<proteinExistence type="predicted"/>
<reference evidence="3 4" key="1">
    <citation type="journal article" date="2016" name="Genome Biol. Evol.">
        <title>Divergent and convergent evolution of fungal pathogenicity.</title>
        <authorList>
            <person name="Shang Y."/>
            <person name="Xiao G."/>
            <person name="Zheng P."/>
            <person name="Cen K."/>
            <person name="Zhan S."/>
            <person name="Wang C."/>
        </authorList>
    </citation>
    <scope>NUCLEOTIDE SEQUENCE [LARGE SCALE GENOMIC DNA]</scope>
    <source>
        <strain evidence="3 4">RCEF 264</strain>
    </source>
</reference>
<feature type="region of interest" description="Disordered" evidence="1">
    <location>
        <begin position="267"/>
        <end position="342"/>
    </location>
</feature>
<dbReference type="InterPro" id="IPR052649">
    <property type="entry name" value="NCE102-like"/>
</dbReference>
<feature type="compositionally biased region" description="Low complexity" evidence="1">
    <location>
        <begin position="217"/>
        <end position="226"/>
    </location>
</feature>
<feature type="compositionally biased region" description="Polar residues" evidence="1">
    <location>
        <begin position="283"/>
        <end position="300"/>
    </location>
</feature>
<dbReference type="Proteomes" id="UP000076874">
    <property type="component" value="Unassembled WGS sequence"/>
</dbReference>
<accession>A0A167TD78</accession>
<dbReference type="EMBL" id="AZHD01000009">
    <property type="protein sequence ID" value="OAA60481.1"/>
    <property type="molecule type" value="Genomic_DNA"/>
</dbReference>
<evidence type="ECO:0000313" key="3">
    <source>
        <dbReference type="EMBL" id="OAA60481.1"/>
    </source>
</evidence>
<evidence type="ECO:0000256" key="1">
    <source>
        <dbReference type="SAM" id="MobiDB-lite"/>
    </source>
</evidence>
<protein>
    <recommendedName>
        <fullName evidence="5">MARVEL domain-containing protein</fullName>
    </recommendedName>
</protein>
<feature type="compositionally biased region" description="Gly residues" evidence="1">
    <location>
        <begin position="227"/>
        <end position="237"/>
    </location>
</feature>
<keyword evidence="2" id="KW-1133">Transmembrane helix</keyword>
<evidence type="ECO:0000256" key="2">
    <source>
        <dbReference type="SAM" id="Phobius"/>
    </source>
</evidence>
<evidence type="ECO:0008006" key="5">
    <source>
        <dbReference type="Google" id="ProtNLM"/>
    </source>
</evidence>
<dbReference type="PANTHER" id="PTHR28165">
    <property type="entry name" value="NON-CLASSICAL EXPORT PROTEIN 2-RELATED"/>
    <property type="match status" value="1"/>
</dbReference>
<name>A0A167TD78_9HYPO</name>
<keyword evidence="2" id="KW-0812">Transmembrane</keyword>
<feature type="transmembrane region" description="Helical" evidence="2">
    <location>
        <begin position="148"/>
        <end position="172"/>
    </location>
</feature>
<sequence>MSPLSIGLKAFQTLLRFLEFAMSVVILGIFAHFINTLRSRSLHVPTWVRAVEGLAVAAALYTLFCLLLVWFLGGFIATTAFAVFLDICFIGASIYIATANRGGRHSCTGANVRTPYGTGDGNANTVTDPQGAVQRVTRFSLACRLERVCLAFAIISAVFFLLSAVLEILMMLNRRREKRNAAYGGGDGITDGHQKNGGAAVGAGAGAGGVGKKFFGRGRQQQQQQQNGGGTYGGVNGHHANGGGGYANTANPNAGYAGQQGGGVTGVGGGGGYNTTANPNTLPAHTQPGQLRDSYGTTDTAGGAAGGAGGGLRPAPHPDTVPLHPSGAGNVANTYAQPQAQY</sequence>
<feature type="compositionally biased region" description="Polar residues" evidence="1">
    <location>
        <begin position="331"/>
        <end position="342"/>
    </location>
</feature>
<gene>
    <name evidence="3" type="ORF">SPI_05605</name>
</gene>
<evidence type="ECO:0000313" key="4">
    <source>
        <dbReference type="Proteomes" id="UP000076874"/>
    </source>
</evidence>
<feature type="region of interest" description="Disordered" evidence="1">
    <location>
        <begin position="213"/>
        <end position="237"/>
    </location>
</feature>
<dbReference type="AlphaFoldDB" id="A0A167TD78"/>
<dbReference type="OrthoDB" id="5342507at2759"/>
<feature type="transmembrane region" description="Helical" evidence="2">
    <location>
        <begin position="50"/>
        <end position="70"/>
    </location>
</feature>